<evidence type="ECO:0000313" key="7">
    <source>
        <dbReference type="EMBL" id="USE80602.1"/>
    </source>
</evidence>
<dbReference type="Proteomes" id="UP001056648">
    <property type="component" value="Chromosome 2"/>
</dbReference>
<dbReference type="InterPro" id="IPR050553">
    <property type="entry name" value="Thioredoxin_ResA/DsbE_sf"/>
</dbReference>
<keyword evidence="5" id="KW-1133">Transmembrane helix</keyword>
<evidence type="ECO:0000256" key="4">
    <source>
        <dbReference type="ARBA" id="ARBA00023284"/>
    </source>
</evidence>
<gene>
    <name evidence="7" type="ORF">NDR89_12630</name>
</gene>
<name>A0ABY4VTU8_9BURK</name>
<keyword evidence="3" id="KW-1015">Disulfide bond</keyword>
<dbReference type="InterPro" id="IPR013740">
    <property type="entry name" value="Redoxin"/>
</dbReference>
<dbReference type="RefSeq" id="WP_252253430.1">
    <property type="nucleotide sequence ID" value="NZ_CP098736.1"/>
</dbReference>
<evidence type="ECO:0000256" key="1">
    <source>
        <dbReference type="ARBA" id="ARBA00004196"/>
    </source>
</evidence>
<evidence type="ECO:0000256" key="2">
    <source>
        <dbReference type="ARBA" id="ARBA00022748"/>
    </source>
</evidence>
<dbReference type="InterPro" id="IPR036249">
    <property type="entry name" value="Thioredoxin-like_sf"/>
</dbReference>
<sequence>MKADSPTSSAPPSPPQPARRGRVLFWLAIAVAAAIAGAVVGNRVFSPQPASDQAVEALYRIELPDADGKPIRMDTLRGKTVVVNFWAPWCGPCVEEMPDLTALHREYQSRGVEFVGIGIDSASNIREFVQKVPVAYPLAVAGFAGTELTRSFGNAAGGLPYTVVIDAQGVVRMRKMGRVMPDELRAVLPRG</sequence>
<keyword evidence="4" id="KW-0676">Redox-active center</keyword>
<dbReference type="Gene3D" id="3.40.30.10">
    <property type="entry name" value="Glutaredoxin"/>
    <property type="match status" value="1"/>
</dbReference>
<evidence type="ECO:0000256" key="5">
    <source>
        <dbReference type="SAM" id="Phobius"/>
    </source>
</evidence>
<accession>A0ABY4VTU8</accession>
<evidence type="ECO:0000313" key="8">
    <source>
        <dbReference type="Proteomes" id="UP001056648"/>
    </source>
</evidence>
<dbReference type="PROSITE" id="PS00194">
    <property type="entry name" value="THIOREDOXIN_1"/>
    <property type="match status" value="1"/>
</dbReference>
<dbReference type="InterPro" id="IPR013766">
    <property type="entry name" value="Thioredoxin_domain"/>
</dbReference>
<evidence type="ECO:0000259" key="6">
    <source>
        <dbReference type="PROSITE" id="PS51352"/>
    </source>
</evidence>
<organism evidence="7 8">
    <name type="scientific">Cupriavidus gilardii</name>
    <dbReference type="NCBI Taxonomy" id="82541"/>
    <lineage>
        <taxon>Bacteria</taxon>
        <taxon>Pseudomonadati</taxon>
        <taxon>Pseudomonadota</taxon>
        <taxon>Betaproteobacteria</taxon>
        <taxon>Burkholderiales</taxon>
        <taxon>Burkholderiaceae</taxon>
        <taxon>Cupriavidus</taxon>
    </lineage>
</organism>
<dbReference type="EMBL" id="CP098736">
    <property type="protein sequence ID" value="USE80602.1"/>
    <property type="molecule type" value="Genomic_DNA"/>
</dbReference>
<feature type="transmembrane region" description="Helical" evidence="5">
    <location>
        <begin position="23"/>
        <end position="41"/>
    </location>
</feature>
<dbReference type="InterPro" id="IPR017937">
    <property type="entry name" value="Thioredoxin_CS"/>
</dbReference>
<keyword evidence="5" id="KW-0472">Membrane</keyword>
<keyword evidence="2" id="KW-0201">Cytochrome c-type biogenesis</keyword>
<proteinExistence type="predicted"/>
<feature type="domain" description="Thioredoxin" evidence="6">
    <location>
        <begin position="52"/>
        <end position="191"/>
    </location>
</feature>
<protein>
    <submittedName>
        <fullName evidence="7">TlpA family protein disulfide reductase</fullName>
    </submittedName>
</protein>
<keyword evidence="5" id="KW-0812">Transmembrane</keyword>
<dbReference type="CDD" id="cd02966">
    <property type="entry name" value="TlpA_like_family"/>
    <property type="match status" value="1"/>
</dbReference>
<dbReference type="PANTHER" id="PTHR42852:SF6">
    <property type="entry name" value="THIOL:DISULFIDE INTERCHANGE PROTEIN DSBE"/>
    <property type="match status" value="1"/>
</dbReference>
<reference evidence="7" key="1">
    <citation type="submission" date="2022-06" db="EMBL/GenBank/DDBJ databases">
        <title>Complete genome sequence and characterization of Cupriavidus gilardii QJ1 isolated from contaminating cells.</title>
        <authorList>
            <person name="Qi J."/>
        </authorList>
    </citation>
    <scope>NUCLEOTIDE SEQUENCE</scope>
    <source>
        <strain evidence="7">QJ1</strain>
    </source>
</reference>
<evidence type="ECO:0000256" key="3">
    <source>
        <dbReference type="ARBA" id="ARBA00023157"/>
    </source>
</evidence>
<comment type="subcellular location">
    <subcellularLocation>
        <location evidence="1">Cell envelope</location>
    </subcellularLocation>
</comment>
<dbReference type="Pfam" id="PF08534">
    <property type="entry name" value="Redoxin"/>
    <property type="match status" value="1"/>
</dbReference>
<dbReference type="PANTHER" id="PTHR42852">
    <property type="entry name" value="THIOL:DISULFIDE INTERCHANGE PROTEIN DSBE"/>
    <property type="match status" value="1"/>
</dbReference>
<keyword evidence="8" id="KW-1185">Reference proteome</keyword>
<dbReference type="PROSITE" id="PS51352">
    <property type="entry name" value="THIOREDOXIN_2"/>
    <property type="match status" value="1"/>
</dbReference>
<dbReference type="SUPFAM" id="SSF52833">
    <property type="entry name" value="Thioredoxin-like"/>
    <property type="match status" value="1"/>
</dbReference>